<evidence type="ECO:0000256" key="13">
    <source>
        <dbReference type="SAM" id="Phobius"/>
    </source>
</evidence>
<evidence type="ECO:0000259" key="15">
    <source>
        <dbReference type="SMART" id="SM00387"/>
    </source>
</evidence>
<keyword evidence="17" id="KW-1185">Reference proteome</keyword>
<gene>
    <name evidence="16" type="ORF">EV191_101525</name>
</gene>
<keyword evidence="6 13" id="KW-0812">Transmembrane</keyword>
<evidence type="ECO:0000313" key="17">
    <source>
        <dbReference type="Proteomes" id="UP000294911"/>
    </source>
</evidence>
<protein>
    <recommendedName>
        <fullName evidence="3">histidine kinase</fullName>
        <ecNumber evidence="3">2.7.13.3</ecNumber>
    </recommendedName>
</protein>
<evidence type="ECO:0000256" key="9">
    <source>
        <dbReference type="ARBA" id="ARBA00022840"/>
    </source>
</evidence>
<evidence type="ECO:0000256" key="12">
    <source>
        <dbReference type="SAM" id="MobiDB-lite"/>
    </source>
</evidence>
<dbReference type="EC" id="2.7.13.3" evidence="3"/>
<evidence type="ECO:0000256" key="3">
    <source>
        <dbReference type="ARBA" id="ARBA00012438"/>
    </source>
</evidence>
<feature type="region of interest" description="Disordered" evidence="12">
    <location>
        <begin position="693"/>
        <end position="816"/>
    </location>
</feature>
<feature type="compositionally biased region" description="Low complexity" evidence="12">
    <location>
        <begin position="719"/>
        <end position="736"/>
    </location>
</feature>
<comment type="subcellular location">
    <subcellularLocation>
        <location evidence="2">Membrane</location>
    </subcellularLocation>
</comment>
<feature type="compositionally biased region" description="Polar residues" evidence="12">
    <location>
        <begin position="9"/>
        <end position="35"/>
    </location>
</feature>
<dbReference type="InterPro" id="IPR013587">
    <property type="entry name" value="Nitrate/nitrite_sensing"/>
</dbReference>
<dbReference type="InterPro" id="IPR003594">
    <property type="entry name" value="HATPase_dom"/>
</dbReference>
<reference evidence="16 17" key="1">
    <citation type="submission" date="2019-03" db="EMBL/GenBank/DDBJ databases">
        <title>Genomic Encyclopedia of Type Strains, Phase IV (KMG-IV): sequencing the most valuable type-strain genomes for metagenomic binning, comparative biology and taxonomic classification.</title>
        <authorList>
            <person name="Goeker M."/>
        </authorList>
    </citation>
    <scope>NUCLEOTIDE SEQUENCE [LARGE SCALE GENOMIC DNA]</scope>
    <source>
        <strain evidence="16 17">DSM 45765</strain>
    </source>
</reference>
<dbReference type="SMART" id="SM00387">
    <property type="entry name" value="HATPase_c"/>
    <property type="match status" value="1"/>
</dbReference>
<evidence type="ECO:0000256" key="11">
    <source>
        <dbReference type="ARBA" id="ARBA00023012"/>
    </source>
</evidence>
<keyword evidence="9" id="KW-0067">ATP-binding</keyword>
<feature type="domain" description="Histidine kinase/HSP90-like ATPase" evidence="15">
    <location>
        <begin position="571"/>
        <end position="682"/>
    </location>
</feature>
<evidence type="ECO:0000256" key="5">
    <source>
        <dbReference type="ARBA" id="ARBA00022679"/>
    </source>
</evidence>
<feature type="compositionally biased region" description="Polar residues" evidence="12">
    <location>
        <begin position="791"/>
        <end position="805"/>
    </location>
</feature>
<evidence type="ECO:0000256" key="7">
    <source>
        <dbReference type="ARBA" id="ARBA00022741"/>
    </source>
</evidence>
<dbReference type="InterPro" id="IPR050980">
    <property type="entry name" value="2C_sensor_his_kinase"/>
</dbReference>
<keyword evidence="8 16" id="KW-0418">Kinase</keyword>
<feature type="compositionally biased region" description="Pro residues" evidence="12">
    <location>
        <begin position="757"/>
        <end position="787"/>
    </location>
</feature>
<comment type="caution">
    <text evidence="16">The sequence shown here is derived from an EMBL/GenBank/DDBJ whole genome shotgun (WGS) entry which is preliminary data.</text>
</comment>
<dbReference type="AlphaFoldDB" id="A0A4R2R1M4"/>
<name>A0A4R2R1M4_9PSEU</name>
<keyword evidence="10 13" id="KW-1133">Transmembrane helix</keyword>
<dbReference type="InterPro" id="IPR036890">
    <property type="entry name" value="HATPase_C_sf"/>
</dbReference>
<evidence type="ECO:0000256" key="6">
    <source>
        <dbReference type="ARBA" id="ARBA00022692"/>
    </source>
</evidence>
<feature type="domain" description="HAMP" evidence="14">
    <location>
        <begin position="387"/>
        <end position="459"/>
    </location>
</feature>
<dbReference type="GO" id="GO:0004673">
    <property type="term" value="F:protein histidine kinase activity"/>
    <property type="evidence" value="ECO:0007669"/>
    <property type="project" value="UniProtKB-EC"/>
</dbReference>
<dbReference type="Gene3D" id="3.30.565.10">
    <property type="entry name" value="Histidine kinase-like ATPase, C-terminal domain"/>
    <property type="match status" value="1"/>
</dbReference>
<comment type="catalytic activity">
    <reaction evidence="1">
        <text>ATP + protein L-histidine = ADP + protein N-phospho-L-histidine.</text>
        <dbReference type="EC" id="2.7.13.3"/>
    </reaction>
</comment>
<evidence type="ECO:0000256" key="10">
    <source>
        <dbReference type="ARBA" id="ARBA00022989"/>
    </source>
</evidence>
<organism evidence="16 17">
    <name type="scientific">Tamaricihabitans halophyticus</name>
    <dbReference type="NCBI Taxonomy" id="1262583"/>
    <lineage>
        <taxon>Bacteria</taxon>
        <taxon>Bacillati</taxon>
        <taxon>Actinomycetota</taxon>
        <taxon>Actinomycetes</taxon>
        <taxon>Pseudonocardiales</taxon>
        <taxon>Pseudonocardiaceae</taxon>
        <taxon>Tamaricihabitans</taxon>
    </lineage>
</organism>
<evidence type="ECO:0000256" key="1">
    <source>
        <dbReference type="ARBA" id="ARBA00000085"/>
    </source>
</evidence>
<dbReference type="InterPro" id="IPR003660">
    <property type="entry name" value="HAMP_dom"/>
</dbReference>
<accession>A0A4R2R1M4</accession>
<keyword evidence="5" id="KW-0808">Transferase</keyword>
<evidence type="ECO:0000256" key="8">
    <source>
        <dbReference type="ARBA" id="ARBA00022777"/>
    </source>
</evidence>
<dbReference type="GO" id="GO:0016020">
    <property type="term" value="C:membrane"/>
    <property type="evidence" value="ECO:0007669"/>
    <property type="project" value="UniProtKB-SubCell"/>
</dbReference>
<keyword evidence="7" id="KW-0547">Nucleotide-binding</keyword>
<dbReference type="GO" id="GO:0005524">
    <property type="term" value="F:ATP binding"/>
    <property type="evidence" value="ECO:0007669"/>
    <property type="project" value="UniProtKB-KW"/>
</dbReference>
<feature type="compositionally biased region" description="Pro residues" evidence="12">
    <location>
        <begin position="700"/>
        <end position="709"/>
    </location>
</feature>
<feature type="transmembrane region" description="Helical" evidence="13">
    <location>
        <begin position="63"/>
        <end position="82"/>
    </location>
</feature>
<dbReference type="SUPFAM" id="SSF55874">
    <property type="entry name" value="ATPase domain of HSP90 chaperone/DNA topoisomerase II/histidine kinase"/>
    <property type="match status" value="1"/>
</dbReference>
<feature type="region of interest" description="Disordered" evidence="12">
    <location>
        <begin position="1"/>
        <end position="47"/>
    </location>
</feature>
<keyword evidence="13" id="KW-0472">Membrane</keyword>
<evidence type="ECO:0000256" key="4">
    <source>
        <dbReference type="ARBA" id="ARBA00022553"/>
    </source>
</evidence>
<keyword evidence="11" id="KW-0902">Two-component regulatory system</keyword>
<dbReference type="Pfam" id="PF00672">
    <property type="entry name" value="HAMP"/>
    <property type="match status" value="1"/>
</dbReference>
<keyword evidence="4" id="KW-0597">Phosphoprotein</keyword>
<evidence type="ECO:0000256" key="2">
    <source>
        <dbReference type="ARBA" id="ARBA00004370"/>
    </source>
</evidence>
<dbReference type="Pfam" id="PF02518">
    <property type="entry name" value="HATPase_c"/>
    <property type="match status" value="1"/>
</dbReference>
<sequence length="948" mass="101778">MIRRKGAADQSTGQGSRETVSPESGYLSSADSNETLAAGRSSDDAPQVGGRWRLRNWRLRTKLFVVLLIPLVAVLAFVGLRVQGDLAEAGRLSELDAQVQLETSAANAVHELQRERDLTVWFVSMPRSGGESELQQQRTKVDTAVTGFHGQREAADSELSETAANQFREVSARFDRLTALRSTVDSTSYPAEAIMRSYNQLVQGVHDTNDQLVAEAEQPEVSRYLLASNALALAAEQQSRKRALLLTALERESMLASELRSLYAADAEFDAAVSDFRKFATGQQQRMYDDTVMGSLIDISGGIEASAIAFAETDRPLRGGQLDTGIWDNSATYTLNRINEVHEGMQRMTQEYAESLVSQARESVIRDTAITGGVVLAAFLLALLVARSLLRPLRVLRNTALEIAEYRMPEEVEEILAAPEPARRAATAPEPVPVHSGEEVGQVARAFDAVHAEAVRQAAQQALLRDNVNAMFVNLSRRSQALVERQLGVLDRMESDEQDPDQLASLFELDHMATRMRRNSENLLVLAGSDLGRQVTEPIAVSEVIGAAVSEIEQYARIEVAPTPQRLIAGNAVNDVVHVISELLDNATAFSDPQTKVSVDTMSTRTGGLRLEISDRGVGMTDADIAATNDRLAHPPEVDVSVARRMGLYVVGRLAQRHQIRVRLRKNDNGGVTAGVLVPPELISDMVIETARPKAEQPKPEPQPAPPQPTVTGSAPLNGAAELGAVEPGAAPAEPVSGPPLPVRKPRTPGAPTGPATAPPPAGQPQDPAPPAPTGPVAPNPGTPPARQPVAPSSSDLFGAAQQNDDAPLSPLDEEAPTVRMPIYEAVLSQWFSSATTNGADSAPEEQSLTRNGDAATSQWHTPADAGWQAAEVLSGERSAPTHTAAGLPKRIPKERLVPGSATTQEPKPAMPRSAEATRGRMSSLQQGVRRGRHALQSDVAEPQHNGE</sequence>
<evidence type="ECO:0000313" key="16">
    <source>
        <dbReference type="EMBL" id="TCP56582.1"/>
    </source>
</evidence>
<dbReference type="RefSeq" id="WP_243658714.1">
    <property type="nucleotide sequence ID" value="NZ_SLXQ01000001.1"/>
</dbReference>
<feature type="region of interest" description="Disordered" evidence="12">
    <location>
        <begin position="836"/>
        <end position="948"/>
    </location>
</feature>
<dbReference type="GO" id="GO:0000160">
    <property type="term" value="P:phosphorelay signal transduction system"/>
    <property type="evidence" value="ECO:0007669"/>
    <property type="project" value="UniProtKB-KW"/>
</dbReference>
<dbReference type="SMART" id="SM00304">
    <property type="entry name" value="HAMP"/>
    <property type="match status" value="1"/>
</dbReference>
<dbReference type="PANTHER" id="PTHR44936:SF9">
    <property type="entry name" value="SENSOR PROTEIN CREC"/>
    <property type="match status" value="1"/>
</dbReference>
<feature type="compositionally biased region" description="Polar residues" evidence="12">
    <location>
        <begin position="836"/>
        <end position="861"/>
    </location>
</feature>
<proteinExistence type="predicted"/>
<dbReference type="EMBL" id="SLXQ01000001">
    <property type="protein sequence ID" value="TCP56582.1"/>
    <property type="molecule type" value="Genomic_DNA"/>
</dbReference>
<evidence type="ECO:0000259" key="14">
    <source>
        <dbReference type="SMART" id="SM00304"/>
    </source>
</evidence>
<dbReference type="Gene3D" id="6.10.340.10">
    <property type="match status" value="1"/>
</dbReference>
<dbReference type="Proteomes" id="UP000294911">
    <property type="component" value="Unassembled WGS sequence"/>
</dbReference>
<dbReference type="Pfam" id="PF08376">
    <property type="entry name" value="NIT"/>
    <property type="match status" value="1"/>
</dbReference>
<dbReference type="PANTHER" id="PTHR44936">
    <property type="entry name" value="SENSOR PROTEIN CREC"/>
    <property type="match status" value="1"/>
</dbReference>